<keyword evidence="4" id="KW-1185">Reference proteome</keyword>
<keyword evidence="2" id="KW-1133">Transmembrane helix</keyword>
<name>A0A0C3DFW9_9AGAM</name>
<organism evidence="3 4">
    <name type="scientific">Scleroderma citrinum Foug A</name>
    <dbReference type="NCBI Taxonomy" id="1036808"/>
    <lineage>
        <taxon>Eukaryota</taxon>
        <taxon>Fungi</taxon>
        <taxon>Dikarya</taxon>
        <taxon>Basidiomycota</taxon>
        <taxon>Agaricomycotina</taxon>
        <taxon>Agaricomycetes</taxon>
        <taxon>Agaricomycetidae</taxon>
        <taxon>Boletales</taxon>
        <taxon>Sclerodermatineae</taxon>
        <taxon>Sclerodermataceae</taxon>
        <taxon>Scleroderma</taxon>
    </lineage>
</organism>
<protein>
    <submittedName>
        <fullName evidence="3">Uncharacterized protein</fullName>
    </submittedName>
</protein>
<feature type="region of interest" description="Disordered" evidence="1">
    <location>
        <begin position="119"/>
        <end position="138"/>
    </location>
</feature>
<evidence type="ECO:0000313" key="3">
    <source>
        <dbReference type="EMBL" id="KIM55269.1"/>
    </source>
</evidence>
<evidence type="ECO:0000256" key="1">
    <source>
        <dbReference type="SAM" id="MobiDB-lite"/>
    </source>
</evidence>
<accession>A0A0C3DFW9</accession>
<evidence type="ECO:0000313" key="4">
    <source>
        <dbReference type="Proteomes" id="UP000053989"/>
    </source>
</evidence>
<dbReference type="InParanoid" id="A0A0C3DFW9"/>
<feature type="non-terminal residue" evidence="3">
    <location>
        <position position="138"/>
    </location>
</feature>
<feature type="transmembrane region" description="Helical" evidence="2">
    <location>
        <begin position="87"/>
        <end position="110"/>
    </location>
</feature>
<keyword evidence="2" id="KW-0812">Transmembrane</keyword>
<dbReference type="AlphaFoldDB" id="A0A0C3DFW9"/>
<dbReference type="Proteomes" id="UP000053989">
    <property type="component" value="Unassembled WGS sequence"/>
</dbReference>
<proteinExistence type="predicted"/>
<dbReference type="PROSITE" id="PS51257">
    <property type="entry name" value="PROKAR_LIPOPROTEIN"/>
    <property type="match status" value="1"/>
</dbReference>
<dbReference type="HOGENOM" id="CLU_1860084_0_0_1"/>
<gene>
    <name evidence="3" type="ORF">SCLCIDRAFT_1221309</name>
</gene>
<dbReference type="EMBL" id="KN822138">
    <property type="protein sequence ID" value="KIM55269.1"/>
    <property type="molecule type" value="Genomic_DNA"/>
</dbReference>
<evidence type="ECO:0000256" key="2">
    <source>
        <dbReference type="SAM" id="Phobius"/>
    </source>
</evidence>
<feature type="compositionally biased region" description="Low complexity" evidence="1">
    <location>
        <begin position="125"/>
        <end position="138"/>
    </location>
</feature>
<sequence>MTGRPSSIIAPLASACTPSQQTQSSWRRTLGDSTKGRSYISCYVWYLCLIRTWEIQRKDEEPPGGCAGGGHVRYRKRKRNCMSASRTLVLVLLFVTPAFTLLVVHARLAYTVQPNRQRARTHSYTTPTQDVTTVTRRR</sequence>
<reference evidence="4" key="2">
    <citation type="submission" date="2015-01" db="EMBL/GenBank/DDBJ databases">
        <title>Evolutionary Origins and Diversification of the Mycorrhizal Mutualists.</title>
        <authorList>
            <consortium name="DOE Joint Genome Institute"/>
            <consortium name="Mycorrhizal Genomics Consortium"/>
            <person name="Kohler A."/>
            <person name="Kuo A."/>
            <person name="Nagy L.G."/>
            <person name="Floudas D."/>
            <person name="Copeland A."/>
            <person name="Barry K.W."/>
            <person name="Cichocki N."/>
            <person name="Veneault-Fourrey C."/>
            <person name="LaButti K."/>
            <person name="Lindquist E.A."/>
            <person name="Lipzen A."/>
            <person name="Lundell T."/>
            <person name="Morin E."/>
            <person name="Murat C."/>
            <person name="Riley R."/>
            <person name="Ohm R."/>
            <person name="Sun H."/>
            <person name="Tunlid A."/>
            <person name="Henrissat B."/>
            <person name="Grigoriev I.V."/>
            <person name="Hibbett D.S."/>
            <person name="Martin F."/>
        </authorList>
    </citation>
    <scope>NUCLEOTIDE SEQUENCE [LARGE SCALE GENOMIC DNA]</scope>
    <source>
        <strain evidence="4">Foug A</strain>
    </source>
</reference>
<keyword evidence="2" id="KW-0472">Membrane</keyword>
<reference evidence="3 4" key="1">
    <citation type="submission" date="2014-04" db="EMBL/GenBank/DDBJ databases">
        <authorList>
            <consortium name="DOE Joint Genome Institute"/>
            <person name="Kuo A."/>
            <person name="Kohler A."/>
            <person name="Nagy L.G."/>
            <person name="Floudas D."/>
            <person name="Copeland A."/>
            <person name="Barry K.W."/>
            <person name="Cichocki N."/>
            <person name="Veneault-Fourrey C."/>
            <person name="LaButti K."/>
            <person name="Lindquist E.A."/>
            <person name="Lipzen A."/>
            <person name="Lundell T."/>
            <person name="Morin E."/>
            <person name="Murat C."/>
            <person name="Sun H."/>
            <person name="Tunlid A."/>
            <person name="Henrissat B."/>
            <person name="Grigoriev I.V."/>
            <person name="Hibbett D.S."/>
            <person name="Martin F."/>
            <person name="Nordberg H.P."/>
            <person name="Cantor M.N."/>
            <person name="Hua S.X."/>
        </authorList>
    </citation>
    <scope>NUCLEOTIDE SEQUENCE [LARGE SCALE GENOMIC DNA]</scope>
    <source>
        <strain evidence="3 4">Foug A</strain>
    </source>
</reference>